<evidence type="ECO:0008006" key="8">
    <source>
        <dbReference type="Google" id="ProtNLM"/>
    </source>
</evidence>
<dbReference type="Proteomes" id="UP001177023">
    <property type="component" value="Unassembled WGS sequence"/>
</dbReference>
<feature type="non-terminal residue" evidence="6">
    <location>
        <position position="1"/>
    </location>
</feature>
<keyword evidence="3" id="KW-0732">Signal</keyword>
<keyword evidence="1 2" id="KW-1015">Disulfide bond</keyword>
<accession>A0AA36D533</accession>
<sequence length="363" mass="40493">MRNLLIFLFCISAVYGLTKKHLGRKIHGNSPKQSVGDFIGCPYNNDFYYNGVIASPLYPNVYPPNDKCWYYLQAKPGSVLSINFTHFDLDTNDFITIYDGPTDIFPVLAQLGGNVTQPQVYYSSERFALVTFTSSATGNPKSGFSFNYDSVYTAYPCNRDILLGINAMGGLKNSANYLRQLSFISNLISNWTIGIDKVRVFINLQTDADFAIVFPATDPDMLTTAGVQKTIMDLSEYAPNIVDNDTVTDFNGMFRYLEDDISFHPEDNGERDYTQKVVILFVATNANTDQDYNEAWEYAHKMKNRDDTKVIIVAMGPSLDVARIGKLAYGEGFYFAADYKDLNTLTSKVNAAICAGLDSKCGP</sequence>
<dbReference type="InterPro" id="IPR000859">
    <property type="entry name" value="CUB_dom"/>
</dbReference>
<dbReference type="PANTHER" id="PTHR46908:SF8">
    <property type="entry name" value="C-TYPE LECTIN DOMAIN-CONTAINING PROTEIN"/>
    <property type="match status" value="1"/>
</dbReference>
<feature type="domain" description="VWFA" evidence="5">
    <location>
        <begin position="160"/>
        <end position="349"/>
    </location>
</feature>
<feature type="signal peptide" evidence="3">
    <location>
        <begin position="1"/>
        <end position="16"/>
    </location>
</feature>
<dbReference type="InterPro" id="IPR036465">
    <property type="entry name" value="vWFA_dom_sf"/>
</dbReference>
<evidence type="ECO:0000313" key="6">
    <source>
        <dbReference type="EMBL" id="CAJ0581025.1"/>
    </source>
</evidence>
<proteinExistence type="predicted"/>
<evidence type="ECO:0000259" key="5">
    <source>
        <dbReference type="PROSITE" id="PS50234"/>
    </source>
</evidence>
<evidence type="ECO:0000313" key="7">
    <source>
        <dbReference type="Proteomes" id="UP001177023"/>
    </source>
</evidence>
<feature type="chain" id="PRO_5041451289" description="CUB domain-containing protein" evidence="3">
    <location>
        <begin position="17"/>
        <end position="363"/>
    </location>
</feature>
<gene>
    <name evidence="6" type="ORF">MSPICULIGERA_LOCUS19194</name>
</gene>
<dbReference type="Gene3D" id="2.60.120.290">
    <property type="entry name" value="Spermadhesin, CUB domain"/>
    <property type="match status" value="1"/>
</dbReference>
<evidence type="ECO:0000259" key="4">
    <source>
        <dbReference type="PROSITE" id="PS01180"/>
    </source>
</evidence>
<feature type="domain" description="CUB" evidence="4">
    <location>
        <begin position="41"/>
        <end position="151"/>
    </location>
</feature>
<dbReference type="SUPFAM" id="SSF49854">
    <property type="entry name" value="Spermadhesin, CUB domain"/>
    <property type="match status" value="1"/>
</dbReference>
<dbReference type="PROSITE" id="PS50234">
    <property type="entry name" value="VWFA"/>
    <property type="match status" value="1"/>
</dbReference>
<dbReference type="PANTHER" id="PTHR46908">
    <property type="entry name" value="CUBILIN-LIKE PROTEIN"/>
    <property type="match status" value="1"/>
</dbReference>
<reference evidence="6" key="1">
    <citation type="submission" date="2023-06" db="EMBL/GenBank/DDBJ databases">
        <authorList>
            <person name="Delattre M."/>
        </authorList>
    </citation>
    <scope>NUCLEOTIDE SEQUENCE</scope>
    <source>
        <strain evidence="6">AF72</strain>
    </source>
</reference>
<organism evidence="6 7">
    <name type="scientific">Mesorhabditis spiculigera</name>
    <dbReference type="NCBI Taxonomy" id="96644"/>
    <lineage>
        <taxon>Eukaryota</taxon>
        <taxon>Metazoa</taxon>
        <taxon>Ecdysozoa</taxon>
        <taxon>Nematoda</taxon>
        <taxon>Chromadorea</taxon>
        <taxon>Rhabditida</taxon>
        <taxon>Rhabditina</taxon>
        <taxon>Rhabditomorpha</taxon>
        <taxon>Rhabditoidea</taxon>
        <taxon>Rhabditidae</taxon>
        <taxon>Mesorhabditinae</taxon>
        <taxon>Mesorhabditis</taxon>
    </lineage>
</organism>
<dbReference type="Gene3D" id="3.40.50.410">
    <property type="entry name" value="von Willebrand factor, type A domain"/>
    <property type="match status" value="1"/>
</dbReference>
<comment type="caution">
    <text evidence="2">Lacks conserved residue(s) required for the propagation of feature annotation.</text>
</comment>
<evidence type="ECO:0000256" key="1">
    <source>
        <dbReference type="ARBA" id="ARBA00023157"/>
    </source>
</evidence>
<feature type="disulfide bond" evidence="2">
    <location>
        <begin position="41"/>
        <end position="68"/>
    </location>
</feature>
<name>A0AA36D533_9BILA</name>
<evidence type="ECO:0000256" key="2">
    <source>
        <dbReference type="PROSITE-ProRule" id="PRU00059"/>
    </source>
</evidence>
<keyword evidence="7" id="KW-1185">Reference proteome</keyword>
<dbReference type="EMBL" id="CATQJA010002662">
    <property type="protein sequence ID" value="CAJ0581025.1"/>
    <property type="molecule type" value="Genomic_DNA"/>
</dbReference>
<comment type="caution">
    <text evidence="6">The sequence shown here is derived from an EMBL/GenBank/DDBJ whole genome shotgun (WGS) entry which is preliminary data.</text>
</comment>
<protein>
    <recommendedName>
        <fullName evidence="8">CUB domain-containing protein</fullName>
    </recommendedName>
</protein>
<dbReference type="CDD" id="cd00041">
    <property type="entry name" value="CUB"/>
    <property type="match status" value="1"/>
</dbReference>
<dbReference type="InterPro" id="IPR002035">
    <property type="entry name" value="VWF_A"/>
</dbReference>
<dbReference type="PROSITE" id="PS01180">
    <property type="entry name" value="CUB"/>
    <property type="match status" value="1"/>
</dbReference>
<dbReference type="SUPFAM" id="SSF53300">
    <property type="entry name" value="vWA-like"/>
    <property type="match status" value="1"/>
</dbReference>
<dbReference type="InterPro" id="IPR035914">
    <property type="entry name" value="Sperma_CUB_dom_sf"/>
</dbReference>
<dbReference type="AlphaFoldDB" id="A0AA36D533"/>
<evidence type="ECO:0000256" key="3">
    <source>
        <dbReference type="SAM" id="SignalP"/>
    </source>
</evidence>
<dbReference type="Pfam" id="PF00431">
    <property type="entry name" value="CUB"/>
    <property type="match status" value="1"/>
</dbReference>
<dbReference type="InterPro" id="IPR052129">
    <property type="entry name" value="Spermadhesin-Link_domain"/>
</dbReference>
<dbReference type="SMART" id="SM00042">
    <property type="entry name" value="CUB"/>
    <property type="match status" value="1"/>
</dbReference>